<dbReference type="Gene3D" id="2.30.110.10">
    <property type="entry name" value="Electron Transport, Fmn-binding Protein, Chain A"/>
    <property type="match status" value="1"/>
</dbReference>
<dbReference type="SUPFAM" id="SSF50475">
    <property type="entry name" value="FMN-binding split barrel"/>
    <property type="match status" value="1"/>
</dbReference>
<dbReference type="Pfam" id="PF01243">
    <property type="entry name" value="PNPOx_N"/>
    <property type="match status" value="1"/>
</dbReference>
<feature type="binding site" evidence="6">
    <location>
        <begin position="123"/>
        <end position="124"/>
    </location>
    <ligand>
        <name>FMN</name>
        <dbReference type="ChEBI" id="CHEBI:58210"/>
    </ligand>
</feature>
<dbReference type="InterPro" id="IPR000659">
    <property type="entry name" value="Pyridox_Oxase"/>
</dbReference>
<feature type="binding site" evidence="6">
    <location>
        <position position="88"/>
    </location>
    <ligand>
        <name>FMN</name>
        <dbReference type="ChEBI" id="CHEBI:58210"/>
    </ligand>
</feature>
<evidence type="ECO:0000259" key="7">
    <source>
        <dbReference type="Pfam" id="PF01243"/>
    </source>
</evidence>
<dbReference type="PANTHER" id="PTHR10851:SF0">
    <property type="entry name" value="PYRIDOXINE-5'-PHOSPHATE OXIDASE"/>
    <property type="match status" value="1"/>
</dbReference>
<dbReference type="HAMAP" id="MF_01629">
    <property type="entry name" value="PdxH"/>
    <property type="match status" value="1"/>
</dbReference>
<organism evidence="9 10">
    <name type="scientific">Micavibrio aeruginosavorus</name>
    <dbReference type="NCBI Taxonomy" id="349221"/>
    <lineage>
        <taxon>Bacteria</taxon>
        <taxon>Pseudomonadati</taxon>
        <taxon>Bdellovibrionota</taxon>
        <taxon>Bdellovibrionia</taxon>
        <taxon>Bdellovibrionales</taxon>
        <taxon>Pseudobdellovibrionaceae</taxon>
        <taxon>Micavibrio</taxon>
    </lineage>
</organism>
<dbReference type="PIRSF" id="PIRSF000190">
    <property type="entry name" value="Pyd_amn-ph_oxd"/>
    <property type="match status" value="1"/>
</dbReference>
<evidence type="ECO:0000256" key="2">
    <source>
        <dbReference type="ARBA" id="ARBA00022630"/>
    </source>
</evidence>
<feature type="binding site" evidence="6">
    <location>
        <begin position="59"/>
        <end position="60"/>
    </location>
    <ligand>
        <name>FMN</name>
        <dbReference type="ChEBI" id="CHEBI:58210"/>
    </ligand>
</feature>
<feature type="domain" description="Pyridoxamine 5'-phosphate oxidase N-terminal" evidence="7">
    <location>
        <begin position="21"/>
        <end position="139"/>
    </location>
</feature>
<protein>
    <recommendedName>
        <fullName evidence="5">Pyridoxamine 5'-phosphate oxidase</fullName>
        <ecNumber evidence="5">1.4.3.5</ecNumber>
    </recommendedName>
</protein>
<evidence type="ECO:0000256" key="3">
    <source>
        <dbReference type="ARBA" id="ARBA00022643"/>
    </source>
</evidence>
<dbReference type="InterPro" id="IPR012349">
    <property type="entry name" value="Split_barrel_FMN-bd"/>
</dbReference>
<accession>A0A2W5FMZ1</accession>
<evidence type="ECO:0000256" key="5">
    <source>
        <dbReference type="NCBIfam" id="TIGR00558"/>
    </source>
</evidence>
<evidence type="ECO:0000256" key="1">
    <source>
        <dbReference type="ARBA" id="ARBA00007301"/>
    </source>
</evidence>
<dbReference type="EC" id="1.4.3.5" evidence="5"/>
<dbReference type="GO" id="GO:0008615">
    <property type="term" value="P:pyridoxine biosynthetic process"/>
    <property type="evidence" value="ECO:0007669"/>
    <property type="project" value="UniProtKB-UniRule"/>
</dbReference>
<gene>
    <name evidence="9" type="primary">pdxH</name>
    <name evidence="9" type="ORF">DI586_07690</name>
</gene>
<keyword evidence="3 6" id="KW-0288">FMN</keyword>
<evidence type="ECO:0000313" key="10">
    <source>
        <dbReference type="Proteomes" id="UP000249739"/>
    </source>
</evidence>
<dbReference type="UniPathway" id="UPA01068">
    <property type="reaction ID" value="UER00304"/>
</dbReference>
<evidence type="ECO:0000256" key="4">
    <source>
        <dbReference type="ARBA" id="ARBA00023002"/>
    </source>
</evidence>
<dbReference type="PANTHER" id="PTHR10851">
    <property type="entry name" value="PYRIDOXINE-5-PHOSPHATE OXIDASE"/>
    <property type="match status" value="1"/>
</dbReference>
<evidence type="ECO:0000256" key="6">
    <source>
        <dbReference type="PIRSR" id="PIRSR000190-2"/>
    </source>
</evidence>
<dbReference type="AlphaFoldDB" id="A0A2W5FMZ1"/>
<feature type="binding site" evidence="6">
    <location>
        <position position="169"/>
    </location>
    <ligand>
        <name>FMN</name>
        <dbReference type="ChEBI" id="CHEBI:58210"/>
    </ligand>
</feature>
<dbReference type="GO" id="GO:0004733">
    <property type="term" value="F:pyridoxamine phosphate oxidase activity"/>
    <property type="evidence" value="ECO:0007669"/>
    <property type="project" value="UniProtKB-UniRule"/>
</dbReference>
<feature type="binding site" evidence="6">
    <location>
        <position position="66"/>
    </location>
    <ligand>
        <name>FMN</name>
        <dbReference type="ChEBI" id="CHEBI:58210"/>
    </ligand>
</feature>
<sequence length="196" mass="23049">MTEQSPPYIKIFDDWMAQARVSEIEDPDAACVATVDENGMPNARMVLMRIADERGFTFFTNYNSQKGREILNHPKAAICFHWKSLQRQVRIQGLVEKTSDAEADAYFNSRARGSRIAAWASLQSAPLESREVFEERLKKYEAEFDGLENPPRPPHWSGFRIVPQRVEFWQQVEFRRHERTVFIKRDQEWHSELLYP</sequence>
<proteinExistence type="inferred from homology"/>
<comment type="similarity">
    <text evidence="1">Belongs to the pyridoxamine 5'-phosphate oxidase family.</text>
</comment>
<dbReference type="NCBIfam" id="TIGR00558">
    <property type="entry name" value="pdxH"/>
    <property type="match status" value="1"/>
</dbReference>
<keyword evidence="2" id="KW-0285">Flavoprotein</keyword>
<evidence type="ECO:0000313" key="9">
    <source>
        <dbReference type="EMBL" id="PZP55167.1"/>
    </source>
</evidence>
<comment type="caution">
    <text evidence="9">The sequence shown here is derived from an EMBL/GenBank/DDBJ whole genome shotgun (WGS) entry which is preliminary data.</text>
</comment>
<dbReference type="GO" id="GO:0010181">
    <property type="term" value="F:FMN binding"/>
    <property type="evidence" value="ECO:0007669"/>
    <property type="project" value="UniProtKB-UniRule"/>
</dbReference>
<dbReference type="InterPro" id="IPR011576">
    <property type="entry name" value="Pyridox_Oxase_N"/>
</dbReference>
<dbReference type="Proteomes" id="UP000249739">
    <property type="component" value="Unassembled WGS sequence"/>
</dbReference>
<evidence type="ECO:0000259" key="8">
    <source>
        <dbReference type="Pfam" id="PF10590"/>
    </source>
</evidence>
<comment type="cofactor">
    <cofactor evidence="6">
        <name>FMN</name>
        <dbReference type="ChEBI" id="CHEBI:58210"/>
    </cofactor>
    <text evidence="6">Binds 1 FMN per subunit.</text>
</comment>
<feature type="binding site" evidence="6">
    <location>
        <position position="179"/>
    </location>
    <ligand>
        <name>FMN</name>
        <dbReference type="ChEBI" id="CHEBI:58210"/>
    </ligand>
</feature>
<keyword evidence="4" id="KW-0560">Oxidoreductase</keyword>
<name>A0A2W5FMZ1_9BACT</name>
<reference evidence="9 10" key="1">
    <citation type="submission" date="2017-08" db="EMBL/GenBank/DDBJ databases">
        <title>Infants hospitalized years apart are colonized by the same room-sourced microbial strains.</title>
        <authorList>
            <person name="Brooks B."/>
            <person name="Olm M.R."/>
            <person name="Firek B.A."/>
            <person name="Baker R."/>
            <person name="Thomas B.C."/>
            <person name="Morowitz M.J."/>
            <person name="Banfield J.F."/>
        </authorList>
    </citation>
    <scope>NUCLEOTIDE SEQUENCE [LARGE SCALE GENOMIC DNA]</scope>
    <source>
        <strain evidence="9">S2_006_000_R2_64</strain>
    </source>
</reference>
<dbReference type="InterPro" id="IPR019576">
    <property type="entry name" value="Pyridoxamine_oxidase_dimer_C"/>
</dbReference>
<dbReference type="EMBL" id="QFOT01000084">
    <property type="protein sequence ID" value="PZP55167.1"/>
    <property type="molecule type" value="Genomic_DNA"/>
</dbReference>
<dbReference type="Pfam" id="PF10590">
    <property type="entry name" value="PNP_phzG_C"/>
    <property type="match status" value="1"/>
</dbReference>
<feature type="domain" description="Pyridoxine 5'-phosphate oxidase dimerisation C-terminal" evidence="8">
    <location>
        <begin position="156"/>
        <end position="196"/>
    </location>
</feature>
<dbReference type="NCBIfam" id="NF004231">
    <property type="entry name" value="PRK05679.1"/>
    <property type="match status" value="1"/>
</dbReference>